<keyword evidence="3 5" id="KW-1133">Transmembrane helix</keyword>
<comment type="caution">
    <text evidence="7">The sequence shown here is derived from an EMBL/GenBank/DDBJ whole genome shotgun (WGS) entry which is preliminary data.</text>
</comment>
<name>A0A8H4ETF7_GIGMA</name>
<feature type="transmembrane region" description="Helical" evidence="5">
    <location>
        <begin position="50"/>
        <end position="72"/>
    </location>
</feature>
<feature type="transmembrane region" description="Helical" evidence="5">
    <location>
        <begin position="6"/>
        <end position="29"/>
    </location>
</feature>
<dbReference type="EMBL" id="WTPW01000081">
    <property type="protein sequence ID" value="KAF0550821.1"/>
    <property type="molecule type" value="Genomic_DNA"/>
</dbReference>
<sequence length="119" mass="13315">MDFRGIIVIFFGLLVTNYAAIILIKCLSYKEGVYTYPDIAEIAFGKMGKHVILVFFTLETITSTIPLVILIGDSLQVLFPNTSIILLKIISWTILVPLTLIDINTWSINSSIFKCSNIN</sequence>
<keyword evidence="2 5" id="KW-0812">Transmembrane</keyword>
<dbReference type="GO" id="GO:0016020">
    <property type="term" value="C:membrane"/>
    <property type="evidence" value="ECO:0007669"/>
    <property type="project" value="UniProtKB-SubCell"/>
</dbReference>
<feature type="domain" description="Amino acid transporter transmembrane" evidence="6">
    <location>
        <begin position="5"/>
        <end position="102"/>
    </location>
</feature>
<reference evidence="7 8" key="1">
    <citation type="journal article" date="2019" name="Environ. Microbiol.">
        <title>At the nexus of three kingdoms: the genome of the mycorrhizal fungus Gigaspora margarita provides insights into plant, endobacterial and fungal interactions.</title>
        <authorList>
            <person name="Venice F."/>
            <person name="Ghignone S."/>
            <person name="Salvioli di Fossalunga A."/>
            <person name="Amselem J."/>
            <person name="Novero M."/>
            <person name="Xianan X."/>
            <person name="Sedzielewska Toro K."/>
            <person name="Morin E."/>
            <person name="Lipzen A."/>
            <person name="Grigoriev I.V."/>
            <person name="Henrissat B."/>
            <person name="Martin F.M."/>
            <person name="Bonfante P."/>
        </authorList>
    </citation>
    <scope>NUCLEOTIDE SEQUENCE [LARGE SCALE GENOMIC DNA]</scope>
    <source>
        <strain evidence="7 8">BEG34</strain>
    </source>
</reference>
<evidence type="ECO:0000313" key="8">
    <source>
        <dbReference type="Proteomes" id="UP000439903"/>
    </source>
</evidence>
<dbReference type="OrthoDB" id="655540at2759"/>
<keyword evidence="4 5" id="KW-0472">Membrane</keyword>
<keyword evidence="8" id="KW-1185">Reference proteome</keyword>
<protein>
    <submittedName>
        <fullName evidence="7">Solute carrier family 32</fullName>
    </submittedName>
</protein>
<evidence type="ECO:0000256" key="1">
    <source>
        <dbReference type="ARBA" id="ARBA00004370"/>
    </source>
</evidence>
<dbReference type="AlphaFoldDB" id="A0A8H4ETF7"/>
<evidence type="ECO:0000259" key="6">
    <source>
        <dbReference type="Pfam" id="PF01490"/>
    </source>
</evidence>
<evidence type="ECO:0000256" key="2">
    <source>
        <dbReference type="ARBA" id="ARBA00022692"/>
    </source>
</evidence>
<feature type="transmembrane region" description="Helical" evidence="5">
    <location>
        <begin position="84"/>
        <end position="103"/>
    </location>
</feature>
<dbReference type="Proteomes" id="UP000439903">
    <property type="component" value="Unassembled WGS sequence"/>
</dbReference>
<dbReference type="Pfam" id="PF01490">
    <property type="entry name" value="Aa_trans"/>
    <property type="match status" value="1"/>
</dbReference>
<evidence type="ECO:0000256" key="4">
    <source>
        <dbReference type="ARBA" id="ARBA00023136"/>
    </source>
</evidence>
<comment type="subcellular location">
    <subcellularLocation>
        <location evidence="1">Membrane</location>
    </subcellularLocation>
</comment>
<dbReference type="InterPro" id="IPR013057">
    <property type="entry name" value="AA_transpt_TM"/>
</dbReference>
<gene>
    <name evidence="7" type="ORF">F8M41_024003</name>
</gene>
<evidence type="ECO:0000256" key="3">
    <source>
        <dbReference type="ARBA" id="ARBA00022989"/>
    </source>
</evidence>
<organism evidence="7 8">
    <name type="scientific">Gigaspora margarita</name>
    <dbReference type="NCBI Taxonomy" id="4874"/>
    <lineage>
        <taxon>Eukaryota</taxon>
        <taxon>Fungi</taxon>
        <taxon>Fungi incertae sedis</taxon>
        <taxon>Mucoromycota</taxon>
        <taxon>Glomeromycotina</taxon>
        <taxon>Glomeromycetes</taxon>
        <taxon>Diversisporales</taxon>
        <taxon>Gigasporaceae</taxon>
        <taxon>Gigaspora</taxon>
    </lineage>
</organism>
<accession>A0A8H4ETF7</accession>
<proteinExistence type="predicted"/>
<evidence type="ECO:0000313" key="7">
    <source>
        <dbReference type="EMBL" id="KAF0550821.1"/>
    </source>
</evidence>
<evidence type="ECO:0000256" key="5">
    <source>
        <dbReference type="SAM" id="Phobius"/>
    </source>
</evidence>